<dbReference type="GeneID" id="30986430"/>
<dbReference type="InterPro" id="IPR007526">
    <property type="entry name" value="SWIRM"/>
</dbReference>
<dbReference type="OrthoDB" id="5598695at2759"/>
<proteinExistence type="predicted"/>
<evidence type="ECO:0000256" key="1">
    <source>
        <dbReference type="SAM" id="MobiDB-lite"/>
    </source>
</evidence>
<feature type="compositionally biased region" description="Polar residues" evidence="1">
    <location>
        <begin position="13"/>
        <end position="27"/>
    </location>
</feature>
<dbReference type="InterPro" id="IPR009057">
    <property type="entry name" value="Homeodomain-like_sf"/>
</dbReference>
<protein>
    <recommendedName>
        <fullName evidence="2">SWIRM domain-containing protein</fullName>
    </recommendedName>
</protein>
<feature type="region of interest" description="Disordered" evidence="1">
    <location>
        <begin position="152"/>
        <end position="173"/>
    </location>
</feature>
<dbReference type="AlphaFoldDB" id="A0A1E4S016"/>
<dbReference type="SUPFAM" id="SSF46689">
    <property type="entry name" value="Homeodomain-like"/>
    <property type="match status" value="1"/>
</dbReference>
<dbReference type="Gene3D" id="1.10.10.10">
    <property type="entry name" value="Winged helix-like DNA-binding domain superfamily/Winged helix DNA-binding domain"/>
    <property type="match status" value="1"/>
</dbReference>
<dbReference type="RefSeq" id="XP_020069882.1">
    <property type="nucleotide sequence ID" value="XM_020212034.1"/>
</dbReference>
<dbReference type="Proteomes" id="UP000094389">
    <property type="component" value="Unassembled WGS sequence"/>
</dbReference>
<dbReference type="EMBL" id="KV453933">
    <property type="protein sequence ID" value="ODV72843.1"/>
    <property type="molecule type" value="Genomic_DNA"/>
</dbReference>
<dbReference type="STRING" id="983966.A0A1E4S016"/>
<evidence type="ECO:0000259" key="2">
    <source>
        <dbReference type="Pfam" id="PF04433"/>
    </source>
</evidence>
<feature type="region of interest" description="Disordered" evidence="1">
    <location>
        <begin position="88"/>
        <end position="133"/>
    </location>
</feature>
<name>A0A1E4S016_CYBJN</name>
<dbReference type="InterPro" id="IPR036388">
    <property type="entry name" value="WH-like_DNA-bd_sf"/>
</dbReference>
<feature type="domain" description="SWIRM" evidence="2">
    <location>
        <begin position="244"/>
        <end position="308"/>
    </location>
</feature>
<feature type="compositionally biased region" description="Basic and acidic residues" evidence="1">
    <location>
        <begin position="35"/>
        <end position="47"/>
    </location>
</feature>
<evidence type="ECO:0000313" key="3">
    <source>
        <dbReference type="EMBL" id="ODV72843.1"/>
    </source>
</evidence>
<evidence type="ECO:0000313" key="4">
    <source>
        <dbReference type="Proteomes" id="UP000094389"/>
    </source>
</evidence>
<gene>
    <name evidence="3" type="ORF">CYBJADRAFT_102427</name>
</gene>
<reference evidence="3 4" key="1">
    <citation type="journal article" date="2016" name="Proc. Natl. Acad. Sci. U.S.A.">
        <title>Comparative genomics of biotechnologically important yeasts.</title>
        <authorList>
            <person name="Riley R."/>
            <person name="Haridas S."/>
            <person name="Wolfe K.H."/>
            <person name="Lopes M.R."/>
            <person name="Hittinger C.T."/>
            <person name="Goeker M."/>
            <person name="Salamov A.A."/>
            <person name="Wisecaver J.H."/>
            <person name="Long T.M."/>
            <person name="Calvey C.H."/>
            <person name="Aerts A.L."/>
            <person name="Barry K.W."/>
            <person name="Choi C."/>
            <person name="Clum A."/>
            <person name="Coughlan A.Y."/>
            <person name="Deshpande S."/>
            <person name="Douglass A.P."/>
            <person name="Hanson S.J."/>
            <person name="Klenk H.-P."/>
            <person name="LaButti K.M."/>
            <person name="Lapidus A."/>
            <person name="Lindquist E.A."/>
            <person name="Lipzen A.M."/>
            <person name="Meier-Kolthoff J.P."/>
            <person name="Ohm R.A."/>
            <person name="Otillar R.P."/>
            <person name="Pangilinan J.L."/>
            <person name="Peng Y."/>
            <person name="Rokas A."/>
            <person name="Rosa C.A."/>
            <person name="Scheuner C."/>
            <person name="Sibirny A.A."/>
            <person name="Slot J.C."/>
            <person name="Stielow J.B."/>
            <person name="Sun H."/>
            <person name="Kurtzman C.P."/>
            <person name="Blackwell M."/>
            <person name="Grigoriev I.V."/>
            <person name="Jeffries T.W."/>
        </authorList>
    </citation>
    <scope>NUCLEOTIDE SEQUENCE [LARGE SCALE GENOMIC DNA]</scope>
    <source>
        <strain evidence="4">ATCC 18201 / CBS 1600 / BCRC 20928 / JCM 3617 / NBRC 0987 / NRRL Y-1542</strain>
    </source>
</reference>
<dbReference type="Pfam" id="PF04433">
    <property type="entry name" value="SWIRM"/>
    <property type="match status" value="1"/>
</dbReference>
<feature type="region of interest" description="Disordered" evidence="1">
    <location>
        <begin position="1"/>
        <end position="48"/>
    </location>
</feature>
<organism evidence="3 4">
    <name type="scientific">Cyberlindnera jadinii (strain ATCC 18201 / CBS 1600 / BCRC 20928 / JCM 3617 / NBRC 0987 / NRRL Y-1542)</name>
    <name type="common">Torula yeast</name>
    <name type="synonym">Candida utilis</name>
    <dbReference type="NCBI Taxonomy" id="983966"/>
    <lineage>
        <taxon>Eukaryota</taxon>
        <taxon>Fungi</taxon>
        <taxon>Dikarya</taxon>
        <taxon>Ascomycota</taxon>
        <taxon>Saccharomycotina</taxon>
        <taxon>Saccharomycetes</taxon>
        <taxon>Phaffomycetales</taxon>
        <taxon>Phaffomycetaceae</taxon>
        <taxon>Cyberlindnera</taxon>
    </lineage>
</organism>
<feature type="compositionally biased region" description="Basic and acidic residues" evidence="1">
    <location>
        <begin position="88"/>
        <end position="101"/>
    </location>
</feature>
<keyword evidence="4" id="KW-1185">Reference proteome</keyword>
<dbReference type="GO" id="GO:0010468">
    <property type="term" value="P:regulation of gene expression"/>
    <property type="evidence" value="ECO:0007669"/>
    <property type="project" value="UniProtKB-ARBA"/>
</dbReference>
<sequence>MVMSTGLEDKSTSSKNDLVMSVQTTPMLSPPVSPERSESPPITKDRAAGGWMVIKSSAVVDGNRRGTKRSINTFLSLYEVRGVKKRNAYEDQKKPTKRESPKTGCSTPQIREKPSQGGRIGSERDTSCGSEDISIRRYSTRSRLASCEVSRNSSSSPIKFDVKPEPETSGSKHCSKAGFLRECTVQIIHDSPIGSIPNFEPSFTGIPKRTIERAVKKAGCVVNVSSSKDFGGTDLLHGFDSREILIMKAFKLTPLQYADTKRRFFAEKARRTMLSVSFKKTDAQKACRIDVNKASKLYEVFGSLGLLDDELFTL</sequence>
<accession>A0A1E4S016</accession>